<evidence type="ECO:0000256" key="1">
    <source>
        <dbReference type="SAM" id="MobiDB-lite"/>
    </source>
</evidence>
<feature type="compositionally biased region" description="Basic and acidic residues" evidence="1">
    <location>
        <begin position="31"/>
        <end position="48"/>
    </location>
</feature>
<evidence type="ECO:0000313" key="3">
    <source>
        <dbReference type="Proteomes" id="UP000598146"/>
    </source>
</evidence>
<dbReference type="AlphaFoldDB" id="A0A931G0P8"/>
<name>A0A931G0P8_9ACTN</name>
<accession>A0A931G0P8</accession>
<comment type="caution">
    <text evidence="2">The sequence shown here is derived from an EMBL/GenBank/DDBJ whole genome shotgun (WGS) entry which is preliminary data.</text>
</comment>
<dbReference type="Gene3D" id="3.40.50.2000">
    <property type="entry name" value="Glycogen Phosphorylase B"/>
    <property type="match status" value="1"/>
</dbReference>
<sequence>MKILIVSSYCPPHVGGVEVVAQQQAVPVEPDAARERTGPVRELAELGR</sequence>
<gene>
    <name evidence="2" type="ORF">I4J89_32255</name>
</gene>
<evidence type="ECO:0000313" key="2">
    <source>
        <dbReference type="EMBL" id="MBG0566130.1"/>
    </source>
</evidence>
<protein>
    <submittedName>
        <fullName evidence="2">Uncharacterized protein</fullName>
    </submittedName>
</protein>
<keyword evidence="3" id="KW-1185">Reference proteome</keyword>
<dbReference type="RefSeq" id="WP_196417903.1">
    <property type="nucleotide sequence ID" value="NZ_JADQTO010000018.1"/>
</dbReference>
<dbReference type="EMBL" id="JADQTO010000018">
    <property type="protein sequence ID" value="MBG0566130.1"/>
    <property type="molecule type" value="Genomic_DNA"/>
</dbReference>
<dbReference type="Proteomes" id="UP000598146">
    <property type="component" value="Unassembled WGS sequence"/>
</dbReference>
<proteinExistence type="predicted"/>
<feature type="region of interest" description="Disordered" evidence="1">
    <location>
        <begin position="29"/>
        <end position="48"/>
    </location>
</feature>
<reference evidence="2" key="1">
    <citation type="submission" date="2020-11" db="EMBL/GenBank/DDBJ databases">
        <title>Isolation and identification of active actinomycetes.</title>
        <authorList>
            <person name="Sun X."/>
        </authorList>
    </citation>
    <scope>NUCLEOTIDE SEQUENCE</scope>
    <source>
        <strain evidence="2">NEAU-A11</strain>
    </source>
</reference>
<organism evidence="2 3">
    <name type="scientific">Actinoplanes aureus</name>
    <dbReference type="NCBI Taxonomy" id="2792083"/>
    <lineage>
        <taxon>Bacteria</taxon>
        <taxon>Bacillati</taxon>
        <taxon>Actinomycetota</taxon>
        <taxon>Actinomycetes</taxon>
        <taxon>Micromonosporales</taxon>
        <taxon>Micromonosporaceae</taxon>
        <taxon>Actinoplanes</taxon>
    </lineage>
</organism>